<keyword evidence="2" id="KW-1185">Reference proteome</keyword>
<name>A0A0D8I7A9_9CLOT</name>
<dbReference type="OrthoDB" id="1729883at2"/>
<dbReference type="RefSeq" id="WP_044825778.1">
    <property type="nucleotide sequence ID" value="NZ_CP009687.1"/>
</dbReference>
<gene>
    <name evidence="1" type="ORF">CACET_c07760</name>
</gene>
<dbReference type="PATRIC" id="fig|84022.5.peg.1267"/>
<organism evidence="1 2">
    <name type="scientific">Clostridium aceticum</name>
    <dbReference type="NCBI Taxonomy" id="84022"/>
    <lineage>
        <taxon>Bacteria</taxon>
        <taxon>Bacillati</taxon>
        <taxon>Bacillota</taxon>
        <taxon>Clostridia</taxon>
        <taxon>Eubacteriales</taxon>
        <taxon>Clostridiaceae</taxon>
        <taxon>Clostridium</taxon>
    </lineage>
</organism>
<dbReference type="KEGG" id="cace:CACET_c07760"/>
<reference evidence="1 2" key="1">
    <citation type="submission" date="2014-10" db="EMBL/GenBank/DDBJ databases">
        <title>Genome sequence of Clostridium aceticum DSM 1496.</title>
        <authorList>
            <person name="Poehlein A."/>
            <person name="Schiel-Bengelsdorf B."/>
            <person name="Gottschalk G."/>
            <person name="Duerre P."/>
            <person name="Daniel R."/>
        </authorList>
    </citation>
    <scope>NUCLEOTIDE SEQUENCE [LARGE SCALE GENOMIC DNA]</scope>
    <source>
        <strain evidence="1 2">DSM 1496</strain>
    </source>
</reference>
<dbReference type="AlphaFoldDB" id="A0A0D8I7A9"/>
<proteinExistence type="predicted"/>
<dbReference type="Proteomes" id="UP000035704">
    <property type="component" value="Chromosome"/>
</dbReference>
<accession>A0A0D8I7A9</accession>
<evidence type="ECO:0000313" key="2">
    <source>
        <dbReference type="Proteomes" id="UP000035704"/>
    </source>
</evidence>
<sequence>MSLNIKICTSKNRYGYVRGEVDHFYWYALVHREEVDFGINPNNLTAGNGRVSRLCVYKDIPMYNYTKRLIYANYKREWEVLNSSYEEMIRNLVEYLDRRYSIRLVK</sequence>
<evidence type="ECO:0000313" key="1">
    <source>
        <dbReference type="EMBL" id="AKL94286.1"/>
    </source>
</evidence>
<protein>
    <submittedName>
        <fullName evidence="1">Uncharacterized protein</fullName>
    </submittedName>
</protein>
<dbReference type="EMBL" id="CP009687">
    <property type="protein sequence ID" value="AKL94286.1"/>
    <property type="molecule type" value="Genomic_DNA"/>
</dbReference>